<evidence type="ECO:0000256" key="11">
    <source>
        <dbReference type="ARBA" id="ARBA00024209"/>
    </source>
</evidence>
<evidence type="ECO:0000256" key="13">
    <source>
        <dbReference type="SAM" id="MobiDB-lite"/>
    </source>
</evidence>
<evidence type="ECO:0000313" key="16">
    <source>
        <dbReference type="EMBL" id="KAK8944342.1"/>
    </source>
</evidence>
<evidence type="ECO:0000256" key="7">
    <source>
        <dbReference type="ARBA" id="ARBA00022786"/>
    </source>
</evidence>
<comment type="pathway">
    <text evidence="2">Protein modification; protein ubiquitination.</text>
</comment>
<dbReference type="AlphaFoldDB" id="A0AAP0BPF6"/>
<feature type="region of interest" description="Disordered" evidence="13">
    <location>
        <begin position="1"/>
        <end position="39"/>
    </location>
</feature>
<name>A0AAP0BPF6_9ASPA</name>
<dbReference type="CDD" id="cd16461">
    <property type="entry name" value="RING-H2_EL5-like"/>
    <property type="match status" value="1"/>
</dbReference>
<evidence type="ECO:0000256" key="6">
    <source>
        <dbReference type="ARBA" id="ARBA00022771"/>
    </source>
</evidence>
<evidence type="ECO:0000256" key="14">
    <source>
        <dbReference type="SAM" id="Phobius"/>
    </source>
</evidence>
<comment type="caution">
    <text evidence="16">The sequence shown here is derived from an EMBL/GenBank/DDBJ whole genome shotgun (WGS) entry which is preliminary data.</text>
</comment>
<dbReference type="PANTHER" id="PTHR45768:SF16">
    <property type="entry name" value="E3 UBIQUITIN-PROTEIN LIGASE ATL4"/>
    <property type="match status" value="1"/>
</dbReference>
<reference evidence="16 17" key="1">
    <citation type="journal article" date="2022" name="Nat. Plants">
        <title>Genomes of leafy and leafless Platanthera orchids illuminate the evolution of mycoheterotrophy.</title>
        <authorList>
            <person name="Li M.H."/>
            <person name="Liu K.W."/>
            <person name="Li Z."/>
            <person name="Lu H.C."/>
            <person name="Ye Q.L."/>
            <person name="Zhang D."/>
            <person name="Wang J.Y."/>
            <person name="Li Y.F."/>
            <person name="Zhong Z.M."/>
            <person name="Liu X."/>
            <person name="Yu X."/>
            <person name="Liu D.K."/>
            <person name="Tu X.D."/>
            <person name="Liu B."/>
            <person name="Hao Y."/>
            <person name="Liao X.Y."/>
            <person name="Jiang Y.T."/>
            <person name="Sun W.H."/>
            <person name="Chen J."/>
            <person name="Chen Y.Q."/>
            <person name="Ai Y."/>
            <person name="Zhai J.W."/>
            <person name="Wu S.S."/>
            <person name="Zhou Z."/>
            <person name="Hsiao Y.Y."/>
            <person name="Wu W.L."/>
            <person name="Chen Y.Y."/>
            <person name="Lin Y.F."/>
            <person name="Hsu J.L."/>
            <person name="Li C.Y."/>
            <person name="Wang Z.W."/>
            <person name="Zhao X."/>
            <person name="Zhong W.Y."/>
            <person name="Ma X.K."/>
            <person name="Ma L."/>
            <person name="Huang J."/>
            <person name="Chen G.Z."/>
            <person name="Huang M.Z."/>
            <person name="Huang L."/>
            <person name="Peng D.H."/>
            <person name="Luo Y.B."/>
            <person name="Zou S.Q."/>
            <person name="Chen S.P."/>
            <person name="Lan S."/>
            <person name="Tsai W.C."/>
            <person name="Van de Peer Y."/>
            <person name="Liu Z.J."/>
        </authorList>
    </citation>
    <scope>NUCLEOTIDE SEQUENCE [LARGE SCALE GENOMIC DNA]</scope>
    <source>
        <strain evidence="16">Lor287</strain>
    </source>
</reference>
<keyword evidence="9 14" id="KW-1133">Transmembrane helix</keyword>
<evidence type="ECO:0000256" key="9">
    <source>
        <dbReference type="ARBA" id="ARBA00022989"/>
    </source>
</evidence>
<dbReference type="GO" id="GO:0016567">
    <property type="term" value="P:protein ubiquitination"/>
    <property type="evidence" value="ECO:0007669"/>
    <property type="project" value="TreeGrafter"/>
</dbReference>
<organism evidence="16 17">
    <name type="scientific">Platanthera zijinensis</name>
    <dbReference type="NCBI Taxonomy" id="2320716"/>
    <lineage>
        <taxon>Eukaryota</taxon>
        <taxon>Viridiplantae</taxon>
        <taxon>Streptophyta</taxon>
        <taxon>Embryophyta</taxon>
        <taxon>Tracheophyta</taxon>
        <taxon>Spermatophyta</taxon>
        <taxon>Magnoliopsida</taxon>
        <taxon>Liliopsida</taxon>
        <taxon>Asparagales</taxon>
        <taxon>Orchidaceae</taxon>
        <taxon>Orchidoideae</taxon>
        <taxon>Orchideae</taxon>
        <taxon>Orchidinae</taxon>
        <taxon>Platanthera</taxon>
    </lineage>
</organism>
<comment type="similarity">
    <text evidence="11">Belongs to the RING-type zinc finger family. ATL subfamily.</text>
</comment>
<keyword evidence="4 14" id="KW-0812">Transmembrane</keyword>
<evidence type="ECO:0000313" key="17">
    <source>
        <dbReference type="Proteomes" id="UP001418222"/>
    </source>
</evidence>
<keyword evidence="17" id="KW-1185">Reference proteome</keyword>
<dbReference type="Pfam" id="PF13639">
    <property type="entry name" value="zf-RING_2"/>
    <property type="match status" value="1"/>
</dbReference>
<evidence type="ECO:0000256" key="10">
    <source>
        <dbReference type="ARBA" id="ARBA00023136"/>
    </source>
</evidence>
<keyword evidence="3" id="KW-0808">Transferase</keyword>
<feature type="transmembrane region" description="Helical" evidence="14">
    <location>
        <begin position="44"/>
        <end position="65"/>
    </location>
</feature>
<proteinExistence type="inferred from homology"/>
<dbReference type="PANTHER" id="PTHR45768">
    <property type="entry name" value="E3 UBIQUITIN-PROTEIN LIGASE RNF13-LIKE"/>
    <property type="match status" value="1"/>
</dbReference>
<gene>
    <name evidence="16" type="primary">ATL4</name>
    <name evidence="16" type="ORF">KSP39_PZI008088</name>
</gene>
<keyword evidence="7" id="KW-0833">Ubl conjugation pathway</keyword>
<evidence type="ECO:0000256" key="1">
    <source>
        <dbReference type="ARBA" id="ARBA00004167"/>
    </source>
</evidence>
<dbReference type="InterPro" id="IPR013083">
    <property type="entry name" value="Znf_RING/FYVE/PHD"/>
</dbReference>
<evidence type="ECO:0000256" key="12">
    <source>
        <dbReference type="PROSITE-ProRule" id="PRU00175"/>
    </source>
</evidence>
<dbReference type="Gene3D" id="3.30.40.10">
    <property type="entry name" value="Zinc/RING finger domain, C3HC4 (zinc finger)"/>
    <property type="match status" value="1"/>
</dbReference>
<evidence type="ECO:0000256" key="5">
    <source>
        <dbReference type="ARBA" id="ARBA00022723"/>
    </source>
</evidence>
<evidence type="ECO:0000259" key="15">
    <source>
        <dbReference type="PROSITE" id="PS50089"/>
    </source>
</evidence>
<dbReference type="InterPro" id="IPR001841">
    <property type="entry name" value="Znf_RING"/>
</dbReference>
<evidence type="ECO:0000256" key="4">
    <source>
        <dbReference type="ARBA" id="ARBA00022692"/>
    </source>
</evidence>
<keyword evidence="8" id="KW-0862">Zinc</keyword>
<dbReference type="GO" id="GO:0016020">
    <property type="term" value="C:membrane"/>
    <property type="evidence" value="ECO:0007669"/>
    <property type="project" value="UniProtKB-SubCell"/>
</dbReference>
<feature type="compositionally biased region" description="Low complexity" evidence="13">
    <location>
        <begin position="72"/>
        <end position="98"/>
    </location>
</feature>
<dbReference type="EMBL" id="JBBWWQ010000006">
    <property type="protein sequence ID" value="KAK8944342.1"/>
    <property type="molecule type" value="Genomic_DNA"/>
</dbReference>
<evidence type="ECO:0000256" key="2">
    <source>
        <dbReference type="ARBA" id="ARBA00004906"/>
    </source>
</evidence>
<dbReference type="SUPFAM" id="SSF57850">
    <property type="entry name" value="RING/U-box"/>
    <property type="match status" value="1"/>
</dbReference>
<feature type="domain" description="RING-type" evidence="15">
    <location>
        <begin position="139"/>
        <end position="181"/>
    </location>
</feature>
<dbReference type="SMART" id="SM00184">
    <property type="entry name" value="RING"/>
    <property type="match status" value="1"/>
</dbReference>
<dbReference type="GO" id="GO:0008270">
    <property type="term" value="F:zinc ion binding"/>
    <property type="evidence" value="ECO:0007669"/>
    <property type="project" value="UniProtKB-KW"/>
</dbReference>
<feature type="region of interest" description="Disordered" evidence="13">
    <location>
        <begin position="72"/>
        <end position="111"/>
    </location>
</feature>
<feature type="compositionally biased region" description="Pro residues" evidence="13">
    <location>
        <begin position="1"/>
        <end position="18"/>
    </location>
</feature>
<protein>
    <submittedName>
        <fullName evidence="16">E3 ubiquitin-protein ligase ATL4</fullName>
    </submittedName>
</protein>
<dbReference type="Proteomes" id="UP001418222">
    <property type="component" value="Unassembled WGS sequence"/>
</dbReference>
<feature type="compositionally biased region" description="Low complexity" evidence="13">
    <location>
        <begin position="19"/>
        <end position="34"/>
    </location>
</feature>
<keyword evidence="10 14" id="KW-0472">Membrane</keyword>
<sequence>MFTDPSPPSPFPPPPSPPFTDSSVNSAAAASSGDSDGHSGGPSVLIIISIIALIIAASASLHLLLRLISRSRSSSSSSSSPSSSSPSSPAPLLRSIPIDGNSTEAPPASSDREKLITSLPLFSLASSVAAFRKSSSLDCAVCLSNFRPQDELRLLPACRHAFHSQCVDTWLRSTPSCPLCRASIYLPPLPPASSPPTETLSSLDSSRSGSFRVEIGTVSRRRASADGNATPHGRSYSLGSSFEYLVDEDVEAVLECLRRAPEGKADNGGAGAPLAPLPVPEIFDGASGGGRGWLRDCVDRLTSSASSSFNSLRFSGRNGSNRFDPALTVAATGGSRRWDMEANNFMEWEEESGFASFYRWLVGI</sequence>
<evidence type="ECO:0000256" key="3">
    <source>
        <dbReference type="ARBA" id="ARBA00022679"/>
    </source>
</evidence>
<dbReference type="PROSITE" id="PS50089">
    <property type="entry name" value="ZF_RING_2"/>
    <property type="match status" value="1"/>
</dbReference>
<comment type="subcellular location">
    <subcellularLocation>
        <location evidence="1">Membrane</location>
        <topology evidence="1">Single-pass membrane protein</topology>
    </subcellularLocation>
</comment>
<evidence type="ECO:0000256" key="8">
    <source>
        <dbReference type="ARBA" id="ARBA00022833"/>
    </source>
</evidence>
<dbReference type="GO" id="GO:0016740">
    <property type="term" value="F:transferase activity"/>
    <property type="evidence" value="ECO:0007669"/>
    <property type="project" value="UniProtKB-KW"/>
</dbReference>
<keyword evidence="5" id="KW-0479">Metal-binding</keyword>
<keyword evidence="6 12" id="KW-0863">Zinc-finger</keyword>
<accession>A0AAP0BPF6</accession>